<dbReference type="PANTHER" id="PTHR10668">
    <property type="entry name" value="PHYTOENE DEHYDROGENASE"/>
    <property type="match status" value="1"/>
</dbReference>
<evidence type="ECO:0008006" key="2">
    <source>
        <dbReference type="Google" id="ProtNLM"/>
    </source>
</evidence>
<accession>X1N6K5</accession>
<protein>
    <recommendedName>
        <fullName evidence="2">Amine oxidase domain-containing protein</fullName>
    </recommendedName>
</protein>
<proteinExistence type="predicted"/>
<dbReference type="PANTHER" id="PTHR10668:SF103">
    <property type="entry name" value="PYRIDINE NUCLEOTIDE-DISULFIDE OXIDOREDUCTASE DOMAIN-CONTAINING PROTEIN 2"/>
    <property type="match status" value="1"/>
</dbReference>
<feature type="non-terminal residue" evidence="1">
    <location>
        <position position="1"/>
    </location>
</feature>
<evidence type="ECO:0000313" key="1">
    <source>
        <dbReference type="EMBL" id="GAI39647.1"/>
    </source>
</evidence>
<dbReference type="AlphaFoldDB" id="X1N6K5"/>
<organism evidence="1">
    <name type="scientific">marine sediment metagenome</name>
    <dbReference type="NCBI Taxonomy" id="412755"/>
    <lineage>
        <taxon>unclassified sequences</taxon>
        <taxon>metagenomes</taxon>
        <taxon>ecological metagenomes</taxon>
    </lineage>
</organism>
<gene>
    <name evidence="1" type="ORF">S06H3_48129</name>
</gene>
<sequence>DLITHWQAIDKGELSPTVGCDCAFPTMFDPSQAPPGKHTGSMYEMAPFNLQEGAEKWWDRKVREEHEEKFLATLQKYAPNMTKDKILWTYFVTPLDFSTKYLNMAQGSIKQGAYEIFQMAYNRPNDECSSHRTPVKNLYVCGASVNPGGLVTFGPSYIAANTIVEDYGIEKWWKEPEYITEARKKGYFGED</sequence>
<reference evidence="1" key="1">
    <citation type="journal article" date="2014" name="Front. Microbiol.">
        <title>High frequency of phylogenetically diverse reductive dehalogenase-homologous genes in deep subseafloor sedimentary metagenomes.</title>
        <authorList>
            <person name="Kawai M."/>
            <person name="Futagami T."/>
            <person name="Toyoda A."/>
            <person name="Takaki Y."/>
            <person name="Nishi S."/>
            <person name="Hori S."/>
            <person name="Arai W."/>
            <person name="Tsubouchi T."/>
            <person name="Morono Y."/>
            <person name="Uchiyama I."/>
            <person name="Ito T."/>
            <person name="Fujiyama A."/>
            <person name="Inagaki F."/>
            <person name="Takami H."/>
        </authorList>
    </citation>
    <scope>NUCLEOTIDE SEQUENCE</scope>
    <source>
        <strain evidence="1">Expedition CK06-06</strain>
    </source>
</reference>
<name>X1N6K5_9ZZZZ</name>
<comment type="caution">
    <text evidence="1">The sequence shown here is derived from an EMBL/GenBank/DDBJ whole genome shotgun (WGS) entry which is preliminary data.</text>
</comment>
<dbReference type="EMBL" id="BARV01030291">
    <property type="protein sequence ID" value="GAI39647.1"/>
    <property type="molecule type" value="Genomic_DNA"/>
</dbReference>